<organism evidence="1 2">
    <name type="scientific">Potamilus streckersoni</name>
    <dbReference type="NCBI Taxonomy" id="2493646"/>
    <lineage>
        <taxon>Eukaryota</taxon>
        <taxon>Metazoa</taxon>
        <taxon>Spiralia</taxon>
        <taxon>Lophotrochozoa</taxon>
        <taxon>Mollusca</taxon>
        <taxon>Bivalvia</taxon>
        <taxon>Autobranchia</taxon>
        <taxon>Heteroconchia</taxon>
        <taxon>Palaeoheterodonta</taxon>
        <taxon>Unionida</taxon>
        <taxon>Unionoidea</taxon>
        <taxon>Unionidae</taxon>
        <taxon>Ambleminae</taxon>
        <taxon>Lampsilini</taxon>
        <taxon>Potamilus</taxon>
    </lineage>
</organism>
<reference evidence="1" key="3">
    <citation type="submission" date="2023-05" db="EMBL/GenBank/DDBJ databases">
        <authorList>
            <person name="Smith C.H."/>
        </authorList>
    </citation>
    <scope>NUCLEOTIDE SEQUENCE</scope>
    <source>
        <strain evidence="1">CHS0354</strain>
        <tissue evidence="1">Mantle</tissue>
    </source>
</reference>
<gene>
    <name evidence="1" type="ORF">CHS0354_020274</name>
</gene>
<accession>A0AAE0VQQ4</accession>
<evidence type="ECO:0000313" key="1">
    <source>
        <dbReference type="EMBL" id="KAK3585707.1"/>
    </source>
</evidence>
<evidence type="ECO:0000313" key="2">
    <source>
        <dbReference type="Proteomes" id="UP001195483"/>
    </source>
</evidence>
<dbReference type="AlphaFoldDB" id="A0AAE0VQQ4"/>
<dbReference type="Proteomes" id="UP001195483">
    <property type="component" value="Unassembled WGS sequence"/>
</dbReference>
<protein>
    <submittedName>
        <fullName evidence="1">Uncharacterized protein</fullName>
    </submittedName>
</protein>
<reference evidence="1" key="1">
    <citation type="journal article" date="2021" name="Genome Biol. Evol.">
        <title>A High-Quality Reference Genome for a Parasitic Bivalve with Doubly Uniparental Inheritance (Bivalvia: Unionida).</title>
        <authorList>
            <person name="Smith C.H."/>
        </authorList>
    </citation>
    <scope>NUCLEOTIDE SEQUENCE</scope>
    <source>
        <strain evidence="1">CHS0354</strain>
    </source>
</reference>
<keyword evidence="2" id="KW-1185">Reference proteome</keyword>
<sequence length="83" mass="9664">MKHLSDSVCCTNTLHRNIAKLMIRGQHGLLVRSLAEEDIRPGYRCVIVRAVHRIFVTLKRNHVKRTTAQQQTHIYVHFNKAAY</sequence>
<name>A0AAE0VQQ4_9BIVA</name>
<proteinExistence type="predicted"/>
<reference evidence="1" key="2">
    <citation type="journal article" date="2021" name="Genome Biol. Evol.">
        <title>Developing a high-quality reference genome for a parasitic bivalve with doubly uniparental inheritance (Bivalvia: Unionida).</title>
        <authorList>
            <person name="Smith C.H."/>
        </authorList>
    </citation>
    <scope>NUCLEOTIDE SEQUENCE</scope>
    <source>
        <strain evidence="1">CHS0354</strain>
        <tissue evidence="1">Mantle</tissue>
    </source>
</reference>
<dbReference type="EMBL" id="JAEAOA010001233">
    <property type="protein sequence ID" value="KAK3585707.1"/>
    <property type="molecule type" value="Genomic_DNA"/>
</dbReference>
<comment type="caution">
    <text evidence="1">The sequence shown here is derived from an EMBL/GenBank/DDBJ whole genome shotgun (WGS) entry which is preliminary data.</text>
</comment>